<gene>
    <name evidence="2" type="ORF">GCM10009827_114280</name>
</gene>
<protein>
    <recommendedName>
        <fullName evidence="1">HNH nuclease domain-containing protein</fullName>
    </recommendedName>
</protein>
<feature type="domain" description="HNH nuclease" evidence="1">
    <location>
        <begin position="192"/>
        <end position="241"/>
    </location>
</feature>
<comment type="caution">
    <text evidence="2">The sequence shown here is derived from an EMBL/GenBank/DDBJ whole genome shotgun (WGS) entry which is preliminary data.</text>
</comment>
<evidence type="ECO:0000313" key="3">
    <source>
        <dbReference type="Proteomes" id="UP001501470"/>
    </source>
</evidence>
<proteinExistence type="predicted"/>
<accession>A0ABN2DA53</accession>
<dbReference type="Pfam" id="PF13391">
    <property type="entry name" value="HNH_2"/>
    <property type="match status" value="1"/>
</dbReference>
<dbReference type="Proteomes" id="UP001501470">
    <property type="component" value="Unassembled WGS sequence"/>
</dbReference>
<evidence type="ECO:0000259" key="1">
    <source>
        <dbReference type="Pfam" id="PF13391"/>
    </source>
</evidence>
<organism evidence="2 3">
    <name type="scientific">Dactylosporangium maewongense</name>
    <dbReference type="NCBI Taxonomy" id="634393"/>
    <lineage>
        <taxon>Bacteria</taxon>
        <taxon>Bacillati</taxon>
        <taxon>Actinomycetota</taxon>
        <taxon>Actinomycetes</taxon>
        <taxon>Micromonosporales</taxon>
        <taxon>Micromonosporaceae</taxon>
        <taxon>Dactylosporangium</taxon>
    </lineage>
</organism>
<sequence length="289" mass="32452">MTLDVTSWLYPINPDSGYVFIEPGTGEESPTTPENLLQSIEQRPDVVDSFMLSTGYRTMRPGDAIWVYAAGAGRQMICALGRAIDIYEDPDDGWRVDLMWDADTTRALMGPHPLRRDEFLQFPQRAAIRADDHAQAVFARWLRQHGRDLRHPDENLALSTLDARLRVLTNVVRRQGQHTFRGRLLKIYGDHCVVTGPNPREVLDAAHIEPYLGVHSNDVRNGLLLRTDLHTLFDLHLIGVDSANRLVVSSRLDGTPYSALHGTVLRTPNPKKCGPAKQSLAAHLSRLQK</sequence>
<dbReference type="RefSeq" id="WP_344514904.1">
    <property type="nucleotide sequence ID" value="NZ_BAAAQD010000050.1"/>
</dbReference>
<dbReference type="InterPro" id="IPR003615">
    <property type="entry name" value="HNH_nuc"/>
</dbReference>
<reference evidence="2 3" key="1">
    <citation type="journal article" date="2019" name="Int. J. Syst. Evol. Microbiol.">
        <title>The Global Catalogue of Microorganisms (GCM) 10K type strain sequencing project: providing services to taxonomists for standard genome sequencing and annotation.</title>
        <authorList>
            <consortium name="The Broad Institute Genomics Platform"/>
            <consortium name="The Broad Institute Genome Sequencing Center for Infectious Disease"/>
            <person name="Wu L."/>
            <person name="Ma J."/>
        </authorList>
    </citation>
    <scope>NUCLEOTIDE SEQUENCE [LARGE SCALE GENOMIC DNA]</scope>
    <source>
        <strain evidence="2 3">JCM 15933</strain>
    </source>
</reference>
<evidence type="ECO:0000313" key="2">
    <source>
        <dbReference type="EMBL" id="GAA1573518.1"/>
    </source>
</evidence>
<dbReference type="EMBL" id="BAAAQD010000050">
    <property type="protein sequence ID" value="GAA1573518.1"/>
    <property type="molecule type" value="Genomic_DNA"/>
</dbReference>
<name>A0ABN2DA53_9ACTN</name>
<keyword evidence="3" id="KW-1185">Reference proteome</keyword>